<proteinExistence type="inferred from homology"/>
<dbReference type="SMART" id="SM00986">
    <property type="entry name" value="UDG"/>
    <property type="match status" value="1"/>
</dbReference>
<dbReference type="Proteomes" id="UP000267464">
    <property type="component" value="Unassembled WGS sequence"/>
</dbReference>
<dbReference type="PANTHER" id="PTHR11264:SF0">
    <property type="entry name" value="URACIL-DNA GLYCOSYLASE"/>
    <property type="match status" value="1"/>
</dbReference>
<dbReference type="NCBIfam" id="NF003588">
    <property type="entry name" value="PRK05254.1-1"/>
    <property type="match status" value="1"/>
</dbReference>
<dbReference type="InterPro" id="IPR005122">
    <property type="entry name" value="Uracil-DNA_glycosylase-like"/>
</dbReference>
<dbReference type="NCBIfam" id="NF003592">
    <property type="entry name" value="PRK05254.1-5"/>
    <property type="match status" value="1"/>
</dbReference>
<comment type="function">
    <text evidence="2 9 11">Excises uracil residues from the DNA which can arise as a result of misincorporation of dUMP residues by DNA polymerase or due to deamination of cytosine.</text>
</comment>
<dbReference type="Gene3D" id="3.40.470.10">
    <property type="entry name" value="Uracil-DNA glycosylase-like domain"/>
    <property type="match status" value="1"/>
</dbReference>
<evidence type="ECO:0000256" key="7">
    <source>
        <dbReference type="ARBA" id="ARBA00022801"/>
    </source>
</evidence>
<dbReference type="PROSITE" id="PS00130">
    <property type="entry name" value="U_DNA_GLYCOSYLASE"/>
    <property type="match status" value="1"/>
</dbReference>
<dbReference type="PANTHER" id="PTHR11264">
    <property type="entry name" value="URACIL-DNA GLYCOSYLASE"/>
    <property type="match status" value="1"/>
</dbReference>
<comment type="similarity">
    <text evidence="3 9 11">Belongs to the uracil-DNA glycosylase (UDG) superfamily. UNG family.</text>
</comment>
<evidence type="ECO:0000256" key="8">
    <source>
        <dbReference type="ARBA" id="ARBA00023204"/>
    </source>
</evidence>
<reference evidence="13 14" key="1">
    <citation type="submission" date="2018-08" db="EMBL/GenBank/DDBJ databases">
        <authorList>
            <person name="Khan S.A."/>
            <person name="Jeon C.O."/>
            <person name="Chun B.H."/>
            <person name="Jeong S.E."/>
        </authorList>
    </citation>
    <scope>NUCLEOTIDE SEQUENCE [LARGE SCALE GENOMIC DNA]</scope>
    <source>
        <strain evidence="13 14">S-16</strain>
    </source>
</reference>
<dbReference type="CDD" id="cd10027">
    <property type="entry name" value="UDG-F1-like"/>
    <property type="match status" value="1"/>
</dbReference>
<evidence type="ECO:0000256" key="11">
    <source>
        <dbReference type="RuleBase" id="RU003780"/>
    </source>
</evidence>
<keyword evidence="8 9" id="KW-0234">DNA repair</keyword>
<evidence type="ECO:0000259" key="12">
    <source>
        <dbReference type="SMART" id="SM00986"/>
    </source>
</evidence>
<dbReference type="SMART" id="SM00987">
    <property type="entry name" value="UreE_C"/>
    <property type="match status" value="1"/>
</dbReference>
<dbReference type="HAMAP" id="MF_00148">
    <property type="entry name" value="UDG"/>
    <property type="match status" value="1"/>
</dbReference>
<evidence type="ECO:0000256" key="6">
    <source>
        <dbReference type="ARBA" id="ARBA00022763"/>
    </source>
</evidence>
<protein>
    <recommendedName>
        <fullName evidence="5 9">Uracil-DNA glycosylase</fullName>
        <shortName evidence="9">UDG</shortName>
        <ecNumber evidence="4 9">3.2.2.27</ecNumber>
    </recommendedName>
</protein>
<dbReference type="OrthoDB" id="9804372at2"/>
<dbReference type="NCBIfam" id="NF003589">
    <property type="entry name" value="PRK05254.1-2"/>
    <property type="match status" value="1"/>
</dbReference>
<evidence type="ECO:0000256" key="3">
    <source>
        <dbReference type="ARBA" id="ARBA00008184"/>
    </source>
</evidence>
<feature type="active site" description="Proton acceptor" evidence="9 10">
    <location>
        <position position="55"/>
    </location>
</feature>
<dbReference type="EMBL" id="QUSW01000003">
    <property type="protein sequence ID" value="RQP24566.1"/>
    <property type="molecule type" value="Genomic_DNA"/>
</dbReference>
<evidence type="ECO:0000313" key="14">
    <source>
        <dbReference type="Proteomes" id="UP000267464"/>
    </source>
</evidence>
<keyword evidence="9" id="KW-0963">Cytoplasm</keyword>
<evidence type="ECO:0000256" key="10">
    <source>
        <dbReference type="PROSITE-ProRule" id="PRU10072"/>
    </source>
</evidence>
<evidence type="ECO:0000256" key="4">
    <source>
        <dbReference type="ARBA" id="ARBA00012030"/>
    </source>
</evidence>
<dbReference type="InterPro" id="IPR018085">
    <property type="entry name" value="Ura-DNA_Glyclase_AS"/>
</dbReference>
<sequence>MPVTDRFLASPEGQSLARFVDQRVGEGAIVYPGTIFRALELTAPEDVRVLILGQDPYHGPGQAQGLAFSVYEGQKLPPSLRNMLKEVESDTGAPSQCARGDLSAWARQGVLLLNTALTVEDGRPQSHAGRGWETLTDALLAHVAAQAHPVVFLLWGGSAQRKRASLDEARHHVLTANHPSPLSARRPPEPFIGCRHFSQVNALLQRLLPGTPPIDW</sequence>
<dbReference type="InterPro" id="IPR002043">
    <property type="entry name" value="UDG_fam1"/>
</dbReference>
<comment type="subcellular location">
    <subcellularLocation>
        <location evidence="9">Cytoplasm</location>
    </subcellularLocation>
</comment>
<dbReference type="GO" id="GO:0097510">
    <property type="term" value="P:base-excision repair, AP site formation via deaminated base removal"/>
    <property type="evidence" value="ECO:0007669"/>
    <property type="project" value="TreeGrafter"/>
</dbReference>
<dbReference type="EC" id="3.2.2.27" evidence="4 9"/>
<keyword evidence="6 9" id="KW-0227">DNA damage</keyword>
<dbReference type="AlphaFoldDB" id="A0A3N7HTF6"/>
<name>A0A3N7HTF6_9BURK</name>
<keyword evidence="7 9" id="KW-0378">Hydrolase</keyword>
<reference evidence="13 14" key="2">
    <citation type="submission" date="2018-12" db="EMBL/GenBank/DDBJ databases">
        <title>Rhizobacter gummiphilus sp. nov., a rubber-degrading bacterium isolated from the soil of a botanical garden in Japan.</title>
        <authorList>
            <person name="Shunsuke S.S."/>
        </authorList>
    </citation>
    <scope>NUCLEOTIDE SEQUENCE [LARGE SCALE GENOMIC DNA]</scope>
    <source>
        <strain evidence="13 14">S-16</strain>
    </source>
</reference>
<dbReference type="NCBIfam" id="NF003591">
    <property type="entry name" value="PRK05254.1-4"/>
    <property type="match status" value="1"/>
</dbReference>
<dbReference type="GO" id="GO:0005737">
    <property type="term" value="C:cytoplasm"/>
    <property type="evidence" value="ECO:0007669"/>
    <property type="project" value="UniProtKB-SubCell"/>
</dbReference>
<dbReference type="NCBIfam" id="TIGR00628">
    <property type="entry name" value="ung"/>
    <property type="match status" value="1"/>
</dbReference>
<evidence type="ECO:0000256" key="5">
    <source>
        <dbReference type="ARBA" id="ARBA00018429"/>
    </source>
</evidence>
<evidence type="ECO:0000313" key="13">
    <source>
        <dbReference type="EMBL" id="RQP24566.1"/>
    </source>
</evidence>
<dbReference type="Pfam" id="PF03167">
    <property type="entry name" value="UDG"/>
    <property type="match status" value="1"/>
</dbReference>
<feature type="domain" description="Uracil-DNA glycosylase-like" evidence="12">
    <location>
        <begin position="40"/>
        <end position="204"/>
    </location>
</feature>
<keyword evidence="14" id="KW-1185">Reference proteome</keyword>
<dbReference type="GO" id="GO:0004844">
    <property type="term" value="F:uracil DNA N-glycosylase activity"/>
    <property type="evidence" value="ECO:0007669"/>
    <property type="project" value="UniProtKB-UniRule"/>
</dbReference>
<gene>
    <name evidence="9" type="primary">ung</name>
    <name evidence="13" type="ORF">DZC73_11470</name>
</gene>
<dbReference type="InterPro" id="IPR036895">
    <property type="entry name" value="Uracil-DNA_glycosylase-like_sf"/>
</dbReference>
<organism evidence="13 14">
    <name type="scientific">Piscinibacter terrae</name>
    <dbReference type="NCBI Taxonomy" id="2496871"/>
    <lineage>
        <taxon>Bacteria</taxon>
        <taxon>Pseudomonadati</taxon>
        <taxon>Pseudomonadota</taxon>
        <taxon>Betaproteobacteria</taxon>
        <taxon>Burkholderiales</taxon>
        <taxon>Sphaerotilaceae</taxon>
        <taxon>Piscinibacter</taxon>
    </lineage>
</organism>
<comment type="caution">
    <text evidence="13">The sequence shown here is derived from an EMBL/GenBank/DDBJ whole genome shotgun (WGS) entry which is preliminary data.</text>
</comment>
<comment type="catalytic activity">
    <reaction evidence="1 9 11">
        <text>Hydrolyzes single-stranded DNA or mismatched double-stranded DNA and polynucleotides, releasing free uracil.</text>
        <dbReference type="EC" id="3.2.2.27"/>
    </reaction>
</comment>
<evidence type="ECO:0000256" key="2">
    <source>
        <dbReference type="ARBA" id="ARBA00002631"/>
    </source>
</evidence>
<evidence type="ECO:0000256" key="9">
    <source>
        <dbReference type="HAMAP-Rule" id="MF_00148"/>
    </source>
</evidence>
<keyword evidence="13" id="KW-0326">Glycosidase</keyword>
<accession>A0A3N7HTF6</accession>
<dbReference type="SUPFAM" id="SSF52141">
    <property type="entry name" value="Uracil-DNA glycosylase-like"/>
    <property type="match status" value="1"/>
</dbReference>
<evidence type="ECO:0000256" key="1">
    <source>
        <dbReference type="ARBA" id="ARBA00001400"/>
    </source>
</evidence>